<protein>
    <recommendedName>
        <fullName evidence="4">Nutrient deprivation-induced protein</fullName>
    </recommendedName>
</protein>
<evidence type="ECO:0008006" key="4">
    <source>
        <dbReference type="Google" id="ProtNLM"/>
    </source>
</evidence>
<evidence type="ECO:0000256" key="1">
    <source>
        <dbReference type="SAM" id="MobiDB-lite"/>
    </source>
</evidence>
<dbReference type="Gene3D" id="1.20.120.20">
    <property type="entry name" value="Apolipoprotein"/>
    <property type="match status" value="1"/>
</dbReference>
<name>A0ABS4BM59_9HYPH</name>
<proteinExistence type="predicted"/>
<evidence type="ECO:0000313" key="2">
    <source>
        <dbReference type="EMBL" id="MBP0617814.1"/>
    </source>
</evidence>
<feature type="compositionally biased region" description="Basic and acidic residues" evidence="1">
    <location>
        <begin position="158"/>
        <end position="178"/>
    </location>
</feature>
<feature type="compositionally biased region" description="Low complexity" evidence="1">
    <location>
        <begin position="182"/>
        <end position="193"/>
    </location>
</feature>
<reference evidence="2 3" key="1">
    <citation type="submission" date="2021-04" db="EMBL/GenBank/DDBJ databases">
        <title>Whole genome sequence of Jiella sp. KSK16Y-1.</title>
        <authorList>
            <person name="Tuo L."/>
        </authorList>
    </citation>
    <scope>NUCLEOTIDE SEQUENCE [LARGE SCALE GENOMIC DNA]</scope>
    <source>
        <strain evidence="2 3">KSK16Y-1</strain>
    </source>
</reference>
<feature type="compositionally biased region" description="Low complexity" evidence="1">
    <location>
        <begin position="1"/>
        <end position="16"/>
    </location>
</feature>
<dbReference type="RefSeq" id="WP_209596951.1">
    <property type="nucleotide sequence ID" value="NZ_JAGJCF010000020.1"/>
</dbReference>
<dbReference type="EMBL" id="JAGJCF010000020">
    <property type="protein sequence ID" value="MBP0617814.1"/>
    <property type="molecule type" value="Genomic_DNA"/>
</dbReference>
<dbReference type="Proteomes" id="UP000678276">
    <property type="component" value="Unassembled WGS sequence"/>
</dbReference>
<feature type="region of interest" description="Disordered" evidence="1">
    <location>
        <begin position="1"/>
        <end position="74"/>
    </location>
</feature>
<accession>A0ABS4BM59</accession>
<comment type="caution">
    <text evidence="2">The sequence shown here is derived from an EMBL/GenBank/DDBJ whole genome shotgun (WGS) entry which is preliminary data.</text>
</comment>
<keyword evidence="3" id="KW-1185">Reference proteome</keyword>
<feature type="region of interest" description="Disordered" evidence="1">
    <location>
        <begin position="157"/>
        <end position="273"/>
    </location>
</feature>
<evidence type="ECO:0000313" key="3">
    <source>
        <dbReference type="Proteomes" id="UP000678276"/>
    </source>
</evidence>
<gene>
    <name evidence="2" type="ORF">J6595_19720</name>
</gene>
<feature type="compositionally biased region" description="Basic and acidic residues" evidence="1">
    <location>
        <begin position="23"/>
        <end position="71"/>
    </location>
</feature>
<sequence>MISEPSSTSSGSEGTGQAQDDLEQAKARGTEEFESAKTEARKATDSFRDTASDLSERARETAYEQGEKGKETVVGGLEDFAAAVRKASDELGSRDQSMASQVVREVAGGLEQASRTIHGKDIGELTQSVARFARERPTTFLVGAALAGLALGRFARASSEHNERDYASDPGGTERSDMAHQSSSRGYTSPSRSAAMPSDYRSTYREQLRPAEGAYPAARDPVTGTSRHGSDDLGQTDGRPKDTLAAAKAATPPPTAKPISSTSNPLKGENNER</sequence>
<organism evidence="2 3">
    <name type="scientific">Jiella mangrovi</name>
    <dbReference type="NCBI Taxonomy" id="2821407"/>
    <lineage>
        <taxon>Bacteria</taxon>
        <taxon>Pseudomonadati</taxon>
        <taxon>Pseudomonadota</taxon>
        <taxon>Alphaproteobacteria</taxon>
        <taxon>Hyphomicrobiales</taxon>
        <taxon>Aurantimonadaceae</taxon>
        <taxon>Jiella</taxon>
    </lineage>
</organism>